<feature type="region of interest" description="Disordered" evidence="1">
    <location>
        <begin position="1"/>
        <end position="49"/>
    </location>
</feature>
<evidence type="ECO:0000313" key="2">
    <source>
        <dbReference type="EMBL" id="GBN74468.1"/>
    </source>
</evidence>
<keyword evidence="3" id="KW-1185">Reference proteome</keyword>
<comment type="caution">
    <text evidence="2">The sequence shown here is derived from an EMBL/GenBank/DDBJ whole genome shotgun (WGS) entry which is preliminary data.</text>
</comment>
<reference evidence="2 3" key="1">
    <citation type="journal article" date="2019" name="Sci. Rep.">
        <title>Orb-weaving spider Araneus ventricosus genome elucidates the spidroin gene catalogue.</title>
        <authorList>
            <person name="Kono N."/>
            <person name="Nakamura H."/>
            <person name="Ohtoshi R."/>
            <person name="Moran D.A.P."/>
            <person name="Shinohara A."/>
            <person name="Yoshida Y."/>
            <person name="Fujiwara M."/>
            <person name="Mori M."/>
            <person name="Tomita M."/>
            <person name="Arakawa K."/>
        </authorList>
    </citation>
    <scope>NUCLEOTIDE SEQUENCE [LARGE SCALE GENOMIC DNA]</scope>
</reference>
<accession>A0A4Y2RF90</accession>
<evidence type="ECO:0000256" key="1">
    <source>
        <dbReference type="SAM" id="MobiDB-lite"/>
    </source>
</evidence>
<gene>
    <name evidence="2" type="ORF">AVEN_143190_1</name>
</gene>
<feature type="compositionally biased region" description="Basic and acidic residues" evidence="1">
    <location>
        <begin position="33"/>
        <end position="43"/>
    </location>
</feature>
<sequence length="76" mass="8445">MEGAKKTENVTGTKENGESKIPKPAKFPSLKETSSKTLEEKKTAQSSKTTTKILLNELNCWWYAPPGETFECEPPV</sequence>
<evidence type="ECO:0000313" key="3">
    <source>
        <dbReference type="Proteomes" id="UP000499080"/>
    </source>
</evidence>
<protein>
    <submittedName>
        <fullName evidence="2">Uncharacterized protein</fullName>
    </submittedName>
</protein>
<dbReference type="Proteomes" id="UP000499080">
    <property type="component" value="Unassembled WGS sequence"/>
</dbReference>
<dbReference type="AlphaFoldDB" id="A0A4Y2RF90"/>
<proteinExistence type="predicted"/>
<organism evidence="2 3">
    <name type="scientific">Araneus ventricosus</name>
    <name type="common">Orbweaver spider</name>
    <name type="synonym">Epeira ventricosa</name>
    <dbReference type="NCBI Taxonomy" id="182803"/>
    <lineage>
        <taxon>Eukaryota</taxon>
        <taxon>Metazoa</taxon>
        <taxon>Ecdysozoa</taxon>
        <taxon>Arthropoda</taxon>
        <taxon>Chelicerata</taxon>
        <taxon>Arachnida</taxon>
        <taxon>Araneae</taxon>
        <taxon>Araneomorphae</taxon>
        <taxon>Entelegynae</taxon>
        <taxon>Araneoidea</taxon>
        <taxon>Araneidae</taxon>
        <taxon>Araneus</taxon>
    </lineage>
</organism>
<name>A0A4Y2RF90_ARAVE</name>
<dbReference type="EMBL" id="BGPR01016894">
    <property type="protein sequence ID" value="GBN74468.1"/>
    <property type="molecule type" value="Genomic_DNA"/>
</dbReference>